<evidence type="ECO:0000313" key="2">
    <source>
        <dbReference type="Proteomes" id="UP001177140"/>
    </source>
</evidence>
<dbReference type="GO" id="GO:0016020">
    <property type="term" value="C:membrane"/>
    <property type="evidence" value="ECO:0007669"/>
    <property type="project" value="InterPro"/>
</dbReference>
<dbReference type="Gene3D" id="3.40.50.300">
    <property type="entry name" value="P-loop containing nucleotide triphosphate hydrolases"/>
    <property type="match status" value="1"/>
</dbReference>
<dbReference type="PANTHER" id="PTHR19229:SF154">
    <property type="entry name" value="ABC TRANSPORTER A FAMILY MEMBER 3-RELATED"/>
    <property type="match status" value="1"/>
</dbReference>
<dbReference type="InterPro" id="IPR027417">
    <property type="entry name" value="P-loop_NTPase"/>
</dbReference>
<gene>
    <name evidence="1" type="ORF">MKW94_006207</name>
</gene>
<protein>
    <submittedName>
        <fullName evidence="1">Uncharacterized protein</fullName>
    </submittedName>
</protein>
<dbReference type="GO" id="GO:0140359">
    <property type="term" value="F:ABC-type transporter activity"/>
    <property type="evidence" value="ECO:0007669"/>
    <property type="project" value="InterPro"/>
</dbReference>
<proteinExistence type="predicted"/>
<accession>A0AA41V8E7</accession>
<sequence>MVSAHSMEEAEALCDRLGIFADGSFQCIGNPKELKARYGGLYIFTMTTSADHEEEVEKLVRQLSPNANKIYHLSGTQKFEIFKKDVRIGDVFRAVENAKNKFPIKAWGFTDTALEDVFVKVAKNALASSSTM</sequence>
<reference evidence="1" key="1">
    <citation type="submission" date="2022-03" db="EMBL/GenBank/DDBJ databases">
        <title>A functionally conserved STORR gene fusion in Papaver species that diverged 16.8 million years ago.</title>
        <authorList>
            <person name="Catania T."/>
        </authorList>
    </citation>
    <scope>NUCLEOTIDE SEQUENCE</scope>
    <source>
        <strain evidence="1">S-191538</strain>
    </source>
</reference>
<dbReference type="InterPro" id="IPR026082">
    <property type="entry name" value="ABCA"/>
</dbReference>
<organism evidence="1 2">
    <name type="scientific">Papaver nudicaule</name>
    <name type="common">Iceland poppy</name>
    <dbReference type="NCBI Taxonomy" id="74823"/>
    <lineage>
        <taxon>Eukaryota</taxon>
        <taxon>Viridiplantae</taxon>
        <taxon>Streptophyta</taxon>
        <taxon>Embryophyta</taxon>
        <taxon>Tracheophyta</taxon>
        <taxon>Spermatophyta</taxon>
        <taxon>Magnoliopsida</taxon>
        <taxon>Ranunculales</taxon>
        <taxon>Papaveraceae</taxon>
        <taxon>Papaveroideae</taxon>
        <taxon>Papaver</taxon>
    </lineage>
</organism>
<dbReference type="SUPFAM" id="SSF52540">
    <property type="entry name" value="P-loop containing nucleoside triphosphate hydrolases"/>
    <property type="match status" value="1"/>
</dbReference>
<keyword evidence="2" id="KW-1185">Reference proteome</keyword>
<dbReference type="EMBL" id="JAJJMA010076750">
    <property type="protein sequence ID" value="MCL7028203.1"/>
    <property type="molecule type" value="Genomic_DNA"/>
</dbReference>
<dbReference type="PANTHER" id="PTHR19229">
    <property type="entry name" value="ATP-BINDING CASSETTE TRANSPORTER SUBFAMILY A ABCA"/>
    <property type="match status" value="1"/>
</dbReference>
<name>A0AA41V8E7_PAPNU</name>
<dbReference type="GO" id="GO:0005319">
    <property type="term" value="F:lipid transporter activity"/>
    <property type="evidence" value="ECO:0007669"/>
    <property type="project" value="TreeGrafter"/>
</dbReference>
<dbReference type="Proteomes" id="UP001177140">
    <property type="component" value="Unassembled WGS sequence"/>
</dbReference>
<dbReference type="AlphaFoldDB" id="A0AA41V8E7"/>
<dbReference type="Pfam" id="PF24526">
    <property type="entry name" value="ABCA12_C"/>
    <property type="match status" value="1"/>
</dbReference>
<evidence type="ECO:0000313" key="1">
    <source>
        <dbReference type="EMBL" id="MCL7028203.1"/>
    </source>
</evidence>
<comment type="caution">
    <text evidence="1">The sequence shown here is derived from an EMBL/GenBank/DDBJ whole genome shotgun (WGS) entry which is preliminary data.</text>
</comment>